<organism evidence="6">
    <name type="scientific">marine metagenome</name>
    <dbReference type="NCBI Taxonomy" id="408172"/>
    <lineage>
        <taxon>unclassified sequences</taxon>
        <taxon>metagenomes</taxon>
        <taxon>ecological metagenomes</taxon>
    </lineage>
</organism>
<feature type="region of interest" description="Disordered" evidence="3">
    <location>
        <begin position="122"/>
        <end position="153"/>
    </location>
</feature>
<evidence type="ECO:0000313" key="6">
    <source>
        <dbReference type="EMBL" id="SVB84856.1"/>
    </source>
</evidence>
<proteinExistence type="inferred from homology"/>
<evidence type="ECO:0000256" key="3">
    <source>
        <dbReference type="SAM" id="MobiDB-lite"/>
    </source>
</evidence>
<sequence>MATDVVMPKLGLTMERGTITAWLKQEGDTVRKGEPLLEVETDKVTMEVEAQVDGILGRILVDAGVEVDVATSIAILIAPGERLETTVDSSTAGTDGANPNPKTDHATAGPRHEVAEALDTVSAAPGPASEPPKQETGPAQGSRPHRASPKARKIAAERGLDLTSIVGSGPGGRVVSADLENVVQATKSPTGVAPTDLKTTEASTAVVDLSRAQQVAAERLTASYQQAPHIQLRMEVAAHWLEQFRAGYAAEGKRISYNDFLLRAVALTLAQHPRLNSHFVEGRVHQLPSIDLGIATDTDEGLLVPILRDVLPRTVEDISVESRRLVELARQGRLGVDDMTGGSFTVTNLGMLEISSFSAIINPPQVAILAVGAVERRVVPLDDQGAIGVRPMMTLNLAADHRAIDGAMGARFLLRLRDTLQSPTLLA</sequence>
<dbReference type="GO" id="GO:0006086">
    <property type="term" value="P:pyruvate decarboxylation to acetyl-CoA"/>
    <property type="evidence" value="ECO:0007669"/>
    <property type="project" value="InterPro"/>
</dbReference>
<dbReference type="Pfam" id="PF00364">
    <property type="entry name" value="Biotin_lipoyl"/>
    <property type="match status" value="1"/>
</dbReference>
<comment type="similarity">
    <text evidence="1">Belongs to the 2-oxoacid dehydrogenase family.</text>
</comment>
<dbReference type="GO" id="GO:0016746">
    <property type="term" value="F:acyltransferase activity"/>
    <property type="evidence" value="ECO:0007669"/>
    <property type="project" value="InterPro"/>
</dbReference>
<dbReference type="Pfam" id="PF00198">
    <property type="entry name" value="2-oxoacid_dh"/>
    <property type="match status" value="1"/>
</dbReference>
<dbReference type="Gene3D" id="4.10.320.10">
    <property type="entry name" value="E3-binding domain"/>
    <property type="match status" value="1"/>
</dbReference>
<dbReference type="InterPro" id="IPR023213">
    <property type="entry name" value="CAT-like_dom_sf"/>
</dbReference>
<dbReference type="SUPFAM" id="SSF52777">
    <property type="entry name" value="CoA-dependent acyltransferases"/>
    <property type="match status" value="1"/>
</dbReference>
<protein>
    <recommendedName>
        <fullName evidence="7">Dihydrolipoamide acetyltransferase component of pyruvate dehydrogenase complex</fullName>
    </recommendedName>
</protein>
<dbReference type="SUPFAM" id="SSF47005">
    <property type="entry name" value="Peripheral subunit-binding domain of 2-oxo acid dehydrogenase complex"/>
    <property type="match status" value="1"/>
</dbReference>
<accession>A0A382HC54</accession>
<dbReference type="InterPro" id="IPR045257">
    <property type="entry name" value="E2/Pdx1"/>
</dbReference>
<dbReference type="PROSITE" id="PS50968">
    <property type="entry name" value="BIOTINYL_LIPOYL"/>
    <property type="match status" value="1"/>
</dbReference>
<dbReference type="SUPFAM" id="SSF51230">
    <property type="entry name" value="Single hybrid motif"/>
    <property type="match status" value="1"/>
</dbReference>
<dbReference type="InterPro" id="IPR011053">
    <property type="entry name" value="Single_hybrid_motif"/>
</dbReference>
<dbReference type="InterPro" id="IPR003016">
    <property type="entry name" value="2-oxoA_DH_lipoyl-BS"/>
</dbReference>
<reference evidence="6" key="1">
    <citation type="submission" date="2018-05" db="EMBL/GenBank/DDBJ databases">
        <authorList>
            <person name="Lanie J.A."/>
            <person name="Ng W.-L."/>
            <person name="Kazmierczak K.M."/>
            <person name="Andrzejewski T.M."/>
            <person name="Davidsen T.M."/>
            <person name="Wayne K.J."/>
            <person name="Tettelin H."/>
            <person name="Glass J.I."/>
            <person name="Rusch D."/>
            <person name="Podicherti R."/>
            <person name="Tsui H.-C.T."/>
            <person name="Winkler M.E."/>
        </authorList>
    </citation>
    <scope>NUCLEOTIDE SEQUENCE</scope>
</reference>
<dbReference type="InterPro" id="IPR036625">
    <property type="entry name" value="E3-bd_dom_sf"/>
</dbReference>
<dbReference type="InterPro" id="IPR001078">
    <property type="entry name" value="2-oxoacid_DH_actylTfrase"/>
</dbReference>
<evidence type="ECO:0000256" key="2">
    <source>
        <dbReference type="ARBA" id="ARBA00022823"/>
    </source>
</evidence>
<evidence type="ECO:0000259" key="5">
    <source>
        <dbReference type="PROSITE" id="PS51826"/>
    </source>
</evidence>
<dbReference type="PROSITE" id="PS00189">
    <property type="entry name" value="LIPOYL"/>
    <property type="match status" value="1"/>
</dbReference>
<dbReference type="AlphaFoldDB" id="A0A382HC54"/>
<dbReference type="PANTHER" id="PTHR23151">
    <property type="entry name" value="DIHYDROLIPOAMIDE ACETYL/SUCCINYL-TRANSFERASE-RELATED"/>
    <property type="match status" value="1"/>
</dbReference>
<dbReference type="GO" id="GO:0045254">
    <property type="term" value="C:pyruvate dehydrogenase complex"/>
    <property type="evidence" value="ECO:0007669"/>
    <property type="project" value="InterPro"/>
</dbReference>
<dbReference type="InterPro" id="IPR004167">
    <property type="entry name" value="PSBD"/>
</dbReference>
<dbReference type="Gene3D" id="3.30.559.10">
    <property type="entry name" value="Chloramphenicol acetyltransferase-like domain"/>
    <property type="match status" value="1"/>
</dbReference>
<evidence type="ECO:0008006" key="7">
    <source>
        <dbReference type="Google" id="ProtNLM"/>
    </source>
</evidence>
<gene>
    <name evidence="6" type="ORF">METZ01_LOCUS237710</name>
</gene>
<dbReference type="PROSITE" id="PS51826">
    <property type="entry name" value="PSBD"/>
    <property type="match status" value="1"/>
</dbReference>
<evidence type="ECO:0000256" key="1">
    <source>
        <dbReference type="ARBA" id="ARBA00007317"/>
    </source>
</evidence>
<dbReference type="Pfam" id="PF02817">
    <property type="entry name" value="E3_binding"/>
    <property type="match status" value="1"/>
</dbReference>
<dbReference type="CDD" id="cd06849">
    <property type="entry name" value="lipoyl_domain"/>
    <property type="match status" value="1"/>
</dbReference>
<feature type="domain" description="Peripheral subunit-binding (PSBD)" evidence="5">
    <location>
        <begin position="146"/>
        <end position="183"/>
    </location>
</feature>
<dbReference type="PANTHER" id="PTHR23151:SF90">
    <property type="entry name" value="DIHYDROLIPOYLLYSINE-RESIDUE ACETYLTRANSFERASE COMPONENT OF PYRUVATE DEHYDROGENASE COMPLEX, MITOCHONDRIAL-RELATED"/>
    <property type="match status" value="1"/>
</dbReference>
<dbReference type="EMBL" id="UINC01060396">
    <property type="protein sequence ID" value="SVB84856.1"/>
    <property type="molecule type" value="Genomic_DNA"/>
</dbReference>
<name>A0A382HC54_9ZZZZ</name>
<feature type="region of interest" description="Disordered" evidence="3">
    <location>
        <begin position="84"/>
        <end position="108"/>
    </location>
</feature>
<keyword evidence="2" id="KW-0450">Lipoyl</keyword>
<feature type="compositionally biased region" description="Basic residues" evidence="3">
    <location>
        <begin position="143"/>
        <end position="153"/>
    </location>
</feature>
<feature type="domain" description="Lipoyl-binding" evidence="4">
    <location>
        <begin position="2"/>
        <end position="77"/>
    </location>
</feature>
<evidence type="ECO:0000259" key="4">
    <source>
        <dbReference type="PROSITE" id="PS50968"/>
    </source>
</evidence>
<dbReference type="InterPro" id="IPR000089">
    <property type="entry name" value="Biotin_lipoyl"/>
</dbReference>
<dbReference type="Gene3D" id="2.40.50.100">
    <property type="match status" value="1"/>
</dbReference>